<sequence>MEELACSSWPCVQRQTNLDGSHEDVSDEDEATMESENSGGKFTEKREIAIEVSMRNCANNDEWVKKLRKAIVGIEEGHIIVSSRPMDIEGVAAKLLADDSGKRDVNNLGVSGENLVFVERQESKVDSLQDSGYSNMEIPISLVGNIGKSKKKQKNKKKQRCILPSANRNKKEEEGEQVQKESVRHNEMEEMTQHVSSIQWY</sequence>
<feature type="region of interest" description="Disordered" evidence="1">
    <location>
        <begin position="16"/>
        <end position="40"/>
    </location>
</feature>
<feature type="compositionally biased region" description="Basic residues" evidence="1">
    <location>
        <begin position="148"/>
        <end position="160"/>
    </location>
</feature>
<feature type="region of interest" description="Disordered" evidence="1">
    <location>
        <begin position="148"/>
        <end position="201"/>
    </location>
</feature>
<accession>A0AAN9E1P9</accession>
<proteinExistence type="predicted"/>
<organism evidence="2 3">
    <name type="scientific">Crotalaria pallida</name>
    <name type="common">Smooth rattlebox</name>
    <name type="synonym">Crotalaria striata</name>
    <dbReference type="NCBI Taxonomy" id="3830"/>
    <lineage>
        <taxon>Eukaryota</taxon>
        <taxon>Viridiplantae</taxon>
        <taxon>Streptophyta</taxon>
        <taxon>Embryophyta</taxon>
        <taxon>Tracheophyta</taxon>
        <taxon>Spermatophyta</taxon>
        <taxon>Magnoliopsida</taxon>
        <taxon>eudicotyledons</taxon>
        <taxon>Gunneridae</taxon>
        <taxon>Pentapetalae</taxon>
        <taxon>rosids</taxon>
        <taxon>fabids</taxon>
        <taxon>Fabales</taxon>
        <taxon>Fabaceae</taxon>
        <taxon>Papilionoideae</taxon>
        <taxon>50 kb inversion clade</taxon>
        <taxon>genistoids sensu lato</taxon>
        <taxon>core genistoids</taxon>
        <taxon>Crotalarieae</taxon>
        <taxon>Crotalaria</taxon>
    </lineage>
</organism>
<evidence type="ECO:0000256" key="1">
    <source>
        <dbReference type="SAM" id="MobiDB-lite"/>
    </source>
</evidence>
<comment type="caution">
    <text evidence="2">The sequence shown here is derived from an EMBL/GenBank/DDBJ whole genome shotgun (WGS) entry which is preliminary data.</text>
</comment>
<feature type="compositionally biased region" description="Basic and acidic residues" evidence="1">
    <location>
        <begin position="169"/>
        <end position="192"/>
    </location>
</feature>
<dbReference type="AlphaFoldDB" id="A0AAN9E1P9"/>
<protein>
    <submittedName>
        <fullName evidence="2">Uncharacterized protein</fullName>
    </submittedName>
</protein>
<evidence type="ECO:0000313" key="2">
    <source>
        <dbReference type="EMBL" id="KAK7244416.1"/>
    </source>
</evidence>
<evidence type="ECO:0000313" key="3">
    <source>
        <dbReference type="Proteomes" id="UP001372338"/>
    </source>
</evidence>
<dbReference type="EMBL" id="JAYWIO010000008">
    <property type="protein sequence ID" value="KAK7244416.1"/>
    <property type="molecule type" value="Genomic_DNA"/>
</dbReference>
<name>A0AAN9E1P9_CROPI</name>
<reference evidence="2 3" key="1">
    <citation type="submission" date="2024-01" db="EMBL/GenBank/DDBJ databases">
        <title>The genomes of 5 underutilized Papilionoideae crops provide insights into root nodulation and disease resistanc.</title>
        <authorList>
            <person name="Yuan L."/>
        </authorList>
    </citation>
    <scope>NUCLEOTIDE SEQUENCE [LARGE SCALE GENOMIC DNA]</scope>
    <source>
        <strain evidence="2">ZHUSHIDOU_FW_LH</strain>
        <tissue evidence="2">Leaf</tissue>
    </source>
</reference>
<dbReference type="Proteomes" id="UP001372338">
    <property type="component" value="Unassembled WGS sequence"/>
</dbReference>
<keyword evidence="3" id="KW-1185">Reference proteome</keyword>
<gene>
    <name evidence="2" type="ORF">RIF29_39237</name>
</gene>